<evidence type="ECO:0000256" key="3">
    <source>
        <dbReference type="ARBA" id="ARBA00022806"/>
    </source>
</evidence>
<evidence type="ECO:0000259" key="11">
    <source>
        <dbReference type="PROSITE" id="PS51195"/>
    </source>
</evidence>
<dbReference type="KEGG" id="dmp:FAK_32710"/>
<evidence type="ECO:0000259" key="10">
    <source>
        <dbReference type="PROSITE" id="PS51194"/>
    </source>
</evidence>
<evidence type="ECO:0000256" key="5">
    <source>
        <dbReference type="ARBA" id="ARBA00038437"/>
    </source>
</evidence>
<dbReference type="GO" id="GO:0005524">
    <property type="term" value="F:ATP binding"/>
    <property type="evidence" value="ECO:0007669"/>
    <property type="project" value="UniProtKB-KW"/>
</dbReference>
<name>A0AAU9EJN4_9BACT</name>
<dbReference type="GO" id="GO:0003676">
    <property type="term" value="F:nucleic acid binding"/>
    <property type="evidence" value="ECO:0007669"/>
    <property type="project" value="InterPro"/>
</dbReference>
<keyword evidence="1 7" id="KW-0547">Nucleotide-binding</keyword>
<dbReference type="CDD" id="cd18787">
    <property type="entry name" value="SF2_C_DEAD"/>
    <property type="match status" value="1"/>
</dbReference>
<proteinExistence type="inferred from homology"/>
<dbReference type="PANTHER" id="PTHR47959:SF13">
    <property type="entry name" value="ATP-DEPENDENT RNA HELICASE RHLE"/>
    <property type="match status" value="1"/>
</dbReference>
<dbReference type="Proteomes" id="UP001366166">
    <property type="component" value="Chromosome"/>
</dbReference>
<protein>
    <submittedName>
        <fullName evidence="12">DEAD/DEAH box family ATP-dependent RNA helicase</fullName>
    </submittedName>
</protein>
<keyword evidence="4 7" id="KW-0067">ATP-binding</keyword>
<dbReference type="EMBL" id="AP028679">
    <property type="protein sequence ID" value="BEQ16205.1"/>
    <property type="molecule type" value="Genomic_DNA"/>
</dbReference>
<feature type="region of interest" description="Disordered" evidence="8">
    <location>
        <begin position="369"/>
        <end position="405"/>
    </location>
</feature>
<dbReference type="PROSITE" id="PS00039">
    <property type="entry name" value="DEAD_ATP_HELICASE"/>
    <property type="match status" value="1"/>
</dbReference>
<dbReference type="GO" id="GO:0003724">
    <property type="term" value="F:RNA helicase activity"/>
    <property type="evidence" value="ECO:0007669"/>
    <property type="project" value="InterPro"/>
</dbReference>
<dbReference type="PANTHER" id="PTHR47959">
    <property type="entry name" value="ATP-DEPENDENT RNA HELICASE RHLE-RELATED"/>
    <property type="match status" value="1"/>
</dbReference>
<feature type="domain" description="DEAD-box RNA helicase Q" evidence="11">
    <location>
        <begin position="4"/>
        <end position="32"/>
    </location>
</feature>
<accession>A0AAU9EJN4</accession>
<feature type="domain" description="Helicase C-terminal" evidence="10">
    <location>
        <begin position="237"/>
        <end position="382"/>
    </location>
</feature>
<dbReference type="Pfam" id="PF00271">
    <property type="entry name" value="Helicase_C"/>
    <property type="match status" value="1"/>
</dbReference>
<feature type="compositionally biased region" description="Basic residues" evidence="8">
    <location>
        <begin position="386"/>
        <end position="399"/>
    </location>
</feature>
<dbReference type="InterPro" id="IPR027417">
    <property type="entry name" value="P-loop_NTPase"/>
</dbReference>
<dbReference type="InterPro" id="IPR014014">
    <property type="entry name" value="RNA_helicase_DEAD_Q_motif"/>
</dbReference>
<comment type="similarity">
    <text evidence="5 7">Belongs to the DEAD box helicase family.</text>
</comment>
<dbReference type="RefSeq" id="WP_338601699.1">
    <property type="nucleotide sequence ID" value="NZ_AP028679.1"/>
</dbReference>
<dbReference type="SUPFAM" id="SSF52540">
    <property type="entry name" value="P-loop containing nucleoside triphosphate hydrolases"/>
    <property type="match status" value="1"/>
</dbReference>
<dbReference type="InterPro" id="IPR011545">
    <property type="entry name" value="DEAD/DEAH_box_helicase_dom"/>
</dbReference>
<dbReference type="InterPro" id="IPR001650">
    <property type="entry name" value="Helicase_C-like"/>
</dbReference>
<dbReference type="Gene3D" id="3.40.50.300">
    <property type="entry name" value="P-loop containing nucleotide triphosphate hydrolases"/>
    <property type="match status" value="2"/>
</dbReference>
<evidence type="ECO:0000313" key="12">
    <source>
        <dbReference type="EMBL" id="BEQ16205.1"/>
    </source>
</evidence>
<evidence type="ECO:0000256" key="1">
    <source>
        <dbReference type="ARBA" id="ARBA00022741"/>
    </source>
</evidence>
<dbReference type="GO" id="GO:0005829">
    <property type="term" value="C:cytosol"/>
    <property type="evidence" value="ECO:0007669"/>
    <property type="project" value="TreeGrafter"/>
</dbReference>
<evidence type="ECO:0000256" key="2">
    <source>
        <dbReference type="ARBA" id="ARBA00022801"/>
    </source>
</evidence>
<evidence type="ECO:0000256" key="7">
    <source>
        <dbReference type="RuleBase" id="RU000492"/>
    </source>
</evidence>
<evidence type="ECO:0000313" key="13">
    <source>
        <dbReference type="Proteomes" id="UP001366166"/>
    </source>
</evidence>
<dbReference type="GO" id="GO:0016787">
    <property type="term" value="F:hydrolase activity"/>
    <property type="evidence" value="ECO:0007669"/>
    <property type="project" value="UniProtKB-KW"/>
</dbReference>
<evidence type="ECO:0000259" key="9">
    <source>
        <dbReference type="PROSITE" id="PS51192"/>
    </source>
</evidence>
<evidence type="ECO:0000256" key="8">
    <source>
        <dbReference type="SAM" id="MobiDB-lite"/>
    </source>
</evidence>
<dbReference type="PROSITE" id="PS51195">
    <property type="entry name" value="Q_MOTIF"/>
    <property type="match status" value="1"/>
</dbReference>
<dbReference type="InterPro" id="IPR050079">
    <property type="entry name" value="DEAD_box_RNA_helicase"/>
</dbReference>
<keyword evidence="13" id="KW-1185">Reference proteome</keyword>
<dbReference type="CDD" id="cd00268">
    <property type="entry name" value="DEADc"/>
    <property type="match status" value="1"/>
</dbReference>
<dbReference type="PROSITE" id="PS51192">
    <property type="entry name" value="HELICASE_ATP_BIND_1"/>
    <property type="match status" value="1"/>
</dbReference>
<feature type="short sequence motif" description="Q motif" evidence="6">
    <location>
        <begin position="4"/>
        <end position="32"/>
    </location>
</feature>
<feature type="domain" description="Helicase ATP-binding" evidence="9">
    <location>
        <begin position="35"/>
        <end position="210"/>
    </location>
</feature>
<evidence type="ECO:0000256" key="4">
    <source>
        <dbReference type="ARBA" id="ARBA00022840"/>
    </source>
</evidence>
<sequence length="405" mass="43384">MSIESFEEFGLSPQINRALLSLGHQTPTPVQAAAIPAVLEGRDLLGCSQTGTGKTGAFALPILQTLSQSGGRPRRGSARCLVLTPTRELALQIADSFKGYGRNLRLSLAAVYGGVGQMPQVRACARGIDVLVATPGRLLDLIRQGHLSLGNLEILVLDEADRMLDMGFLPDIKRVLAMIPDRRQTLFFSATMPPAIAQLAGSILDRPVKVQITPSAVPVERIAQRVMFATQSEKRALLGQVLGGVDVDRVLVFTRTKHGADRVVRQLAQGGVSAEGIHGNKSQNARQRALANFRSGATRVLVATDIASRGIDVEGVTHVINYDLPNEPECYVHRIGRTARAGADGVAISFCSAEERSCLRAIERLIKRSVPVQGPNAPKDGGGSKKYGKSSRRRPRRTGSARAAA</sequence>
<keyword evidence="3 7" id="KW-0347">Helicase</keyword>
<organism evidence="12 13">
    <name type="scientific">Desulfoferula mesophila</name>
    <dbReference type="NCBI Taxonomy" id="3058419"/>
    <lineage>
        <taxon>Bacteria</taxon>
        <taxon>Pseudomonadati</taxon>
        <taxon>Thermodesulfobacteriota</taxon>
        <taxon>Desulfarculia</taxon>
        <taxon>Desulfarculales</taxon>
        <taxon>Desulfarculaceae</taxon>
        <taxon>Desulfoferula</taxon>
    </lineage>
</organism>
<dbReference type="AlphaFoldDB" id="A0AAU9EJN4"/>
<dbReference type="PROSITE" id="PS51194">
    <property type="entry name" value="HELICASE_CTER"/>
    <property type="match status" value="1"/>
</dbReference>
<dbReference type="InterPro" id="IPR014001">
    <property type="entry name" value="Helicase_ATP-bd"/>
</dbReference>
<reference evidence="13" key="1">
    <citation type="journal article" date="2023" name="Arch. Microbiol.">
        <title>Desulfoferula mesophilus gen. nov. sp. nov., a mesophilic sulfate-reducing bacterium isolated from a brackish lake sediment.</title>
        <authorList>
            <person name="Watanabe T."/>
            <person name="Yabe T."/>
            <person name="Tsuji J.M."/>
            <person name="Fukui M."/>
        </authorList>
    </citation>
    <scope>NUCLEOTIDE SEQUENCE [LARGE SCALE GENOMIC DNA]</scope>
    <source>
        <strain evidence="13">12FAK</strain>
    </source>
</reference>
<dbReference type="Pfam" id="PF00270">
    <property type="entry name" value="DEAD"/>
    <property type="match status" value="1"/>
</dbReference>
<dbReference type="InterPro" id="IPR000629">
    <property type="entry name" value="RNA-helicase_DEAD-box_CS"/>
</dbReference>
<gene>
    <name evidence="12" type="primary">deaD-2</name>
    <name evidence="12" type="ORF">FAK_32710</name>
</gene>
<dbReference type="InterPro" id="IPR044742">
    <property type="entry name" value="DEAD/DEAH_RhlB"/>
</dbReference>
<dbReference type="SMART" id="SM00487">
    <property type="entry name" value="DEXDc"/>
    <property type="match status" value="1"/>
</dbReference>
<evidence type="ECO:0000256" key="6">
    <source>
        <dbReference type="PROSITE-ProRule" id="PRU00552"/>
    </source>
</evidence>
<dbReference type="SMART" id="SM00490">
    <property type="entry name" value="HELICc"/>
    <property type="match status" value="1"/>
</dbReference>
<keyword evidence="2 7" id="KW-0378">Hydrolase</keyword>